<dbReference type="Proteomes" id="UP000237144">
    <property type="component" value="Unassembled WGS sequence"/>
</dbReference>
<dbReference type="Pfam" id="PF11696">
    <property type="entry name" value="DUF3292"/>
    <property type="match status" value="1"/>
</dbReference>
<feature type="region of interest" description="Disordered" evidence="1">
    <location>
        <begin position="1"/>
        <end position="31"/>
    </location>
</feature>
<dbReference type="OrthoDB" id="1708389at2759"/>
<keyword evidence="4" id="KW-1185">Reference proteome</keyword>
<feature type="compositionally biased region" description="Low complexity" evidence="1">
    <location>
        <begin position="146"/>
        <end position="155"/>
    </location>
</feature>
<keyword evidence="2" id="KW-0812">Transmembrane</keyword>
<keyword evidence="2" id="KW-0472">Membrane</keyword>
<evidence type="ECO:0000313" key="3">
    <source>
        <dbReference type="EMBL" id="POY74039.1"/>
    </source>
</evidence>
<feature type="region of interest" description="Disordered" evidence="1">
    <location>
        <begin position="436"/>
        <end position="456"/>
    </location>
</feature>
<feature type="compositionally biased region" description="Low complexity" evidence="1">
    <location>
        <begin position="7"/>
        <end position="27"/>
    </location>
</feature>
<feature type="compositionally biased region" description="Low complexity" evidence="1">
    <location>
        <begin position="163"/>
        <end position="186"/>
    </location>
</feature>
<keyword evidence="2" id="KW-1133">Transmembrane helix</keyword>
<feature type="compositionally biased region" description="Acidic residues" evidence="1">
    <location>
        <begin position="516"/>
        <end position="531"/>
    </location>
</feature>
<dbReference type="EMBL" id="PJQD01000029">
    <property type="protein sequence ID" value="POY74039.1"/>
    <property type="molecule type" value="Genomic_DNA"/>
</dbReference>
<proteinExistence type="predicted"/>
<sequence>MTEPDAARVNAVAEETATTAPSLAATTGGQPALAPPINYAALGGVSQPLATESVGAVGTTQPHRNAVVVEEKVHETAGVSLVPGGPVISSAAATSAPPAGSAASTAPIHASELVTPSASANGAVAQSPPTIAPTTADLPKSEAVVAPATDAAPAPAVEPAPPAAQAVSSNDAAPRPAVEAAPVQQPTAVVQEQPVVAKEPVIVAEPLPDATAVRAPTEPTVIVDNGAVQAVPPPVSKPIVPAAQSHFAEHPATETDTDHVLPLGQQVHPVHQAAALQDAPDSLVNAQIEKHKADKRQLYGEEPQGTVVPGLEDDKLWTMLRRFDAQILHTLTPPTTLPKGEPDLRPSTLPAVPFDPDVLKGNLMRCYATLGIWGIYSFREMLRLMSWAPENRRRTAIWCTAYFICAALRMVLPAFFLMIAALVAYPQSRKILFPPVPPPPGVPPSATDPTNQAGDESLIAGVNHPIEHRSKSEQIEEQAWEFTNLVQRFGARIVVGGKAGGRQGNADVGRKRHVEVDDDNDDSDLDDEEQELHEVAQSDGLGAAADKERKEQKLSDKKRRKEKAKQAKIKRDAMIGNAAKTTQDVLGQIADMAEVFANVVTPPKPYPPYHAREALATQVMLPLAIVFAIMPAKYWGLLASFGFGIGFFGQPLLLQGFDLLKEKVPDWKEKIDLRNTLFSHVPTNAQIVLHIVRVAERHYTPFPLPPAPPTAQHMKEAVQSGGFDEDEMGGAGYSAANSNQHSVEAGPLANQTHEDEDEDAGTNHETKAKGHGKIVGAFRKVAKKAAVFRGDVHVEGEPTTKQKVGNKIDRLLHHSRAKDEGTPFSFPAKYNGTSGHLLVKHSPALNASVFGFVPLKASFQHPTFEHPIEDIVEMKKHGVWIGRTVLGWAASISLEGMGLDIRVKPLEQRWAEKAQGGIGEGAKPHEELSSGETLSFSHVGRRDELFRRLLGISNARWEVL</sequence>
<protein>
    <submittedName>
        <fullName evidence="3">Uncharacterized protein</fullName>
    </submittedName>
</protein>
<comment type="caution">
    <text evidence="3">The sequence shown here is derived from an EMBL/GenBank/DDBJ whole genome shotgun (WGS) entry which is preliminary data.</text>
</comment>
<dbReference type="PANTHER" id="PTHR38694:SF1">
    <property type="entry name" value="PEROXIN DOMAIN-CONTAINING PROTEIN"/>
    <property type="match status" value="1"/>
</dbReference>
<evidence type="ECO:0000313" key="4">
    <source>
        <dbReference type="Proteomes" id="UP000237144"/>
    </source>
</evidence>
<feature type="region of interest" description="Disordered" evidence="1">
    <location>
        <begin position="119"/>
        <end position="138"/>
    </location>
</feature>
<feature type="region of interest" description="Disordered" evidence="1">
    <location>
        <begin position="146"/>
        <end position="186"/>
    </location>
</feature>
<name>A0A2S5BB83_9BASI</name>
<evidence type="ECO:0000256" key="2">
    <source>
        <dbReference type="SAM" id="Phobius"/>
    </source>
</evidence>
<dbReference type="PANTHER" id="PTHR38694">
    <property type="entry name" value="CONSERVED EXPRESSED PROTEIN"/>
    <property type="match status" value="1"/>
</dbReference>
<feature type="compositionally biased region" description="Basic residues" evidence="1">
    <location>
        <begin position="556"/>
        <end position="568"/>
    </location>
</feature>
<gene>
    <name evidence="3" type="ORF">BMF94_2851</name>
</gene>
<evidence type="ECO:0000256" key="1">
    <source>
        <dbReference type="SAM" id="MobiDB-lite"/>
    </source>
</evidence>
<accession>A0A2S5BB83</accession>
<dbReference type="STRING" id="741276.A0A2S5BB83"/>
<feature type="transmembrane region" description="Helical" evidence="2">
    <location>
        <begin position="401"/>
        <end position="425"/>
    </location>
</feature>
<dbReference type="AlphaFoldDB" id="A0A2S5BB83"/>
<dbReference type="InterPro" id="IPR021709">
    <property type="entry name" value="DUF3292"/>
</dbReference>
<feature type="region of interest" description="Disordered" evidence="1">
    <location>
        <begin position="500"/>
        <end position="569"/>
    </location>
</feature>
<feature type="compositionally biased region" description="Basic and acidic residues" evidence="1">
    <location>
        <begin position="545"/>
        <end position="555"/>
    </location>
</feature>
<reference evidence="3 4" key="1">
    <citation type="journal article" date="2018" name="Front. Microbiol.">
        <title>Prospects for Fungal Bioremediation of Acidic Radioactive Waste Sites: Characterization and Genome Sequence of Rhodotorula taiwanensis MD1149.</title>
        <authorList>
            <person name="Tkavc R."/>
            <person name="Matrosova V.Y."/>
            <person name="Grichenko O.E."/>
            <person name="Gostincar C."/>
            <person name="Volpe R.P."/>
            <person name="Klimenkova P."/>
            <person name="Gaidamakova E.K."/>
            <person name="Zhou C.E."/>
            <person name="Stewart B.J."/>
            <person name="Lyman M.G."/>
            <person name="Malfatti S.A."/>
            <person name="Rubinfeld B."/>
            <person name="Courtot M."/>
            <person name="Singh J."/>
            <person name="Dalgard C.L."/>
            <person name="Hamilton T."/>
            <person name="Frey K.G."/>
            <person name="Gunde-Cimerman N."/>
            <person name="Dugan L."/>
            <person name="Daly M.J."/>
        </authorList>
    </citation>
    <scope>NUCLEOTIDE SEQUENCE [LARGE SCALE GENOMIC DNA]</scope>
    <source>
        <strain evidence="3 4">MD1149</strain>
    </source>
</reference>
<organism evidence="3 4">
    <name type="scientific">Rhodotorula taiwanensis</name>
    <dbReference type="NCBI Taxonomy" id="741276"/>
    <lineage>
        <taxon>Eukaryota</taxon>
        <taxon>Fungi</taxon>
        <taxon>Dikarya</taxon>
        <taxon>Basidiomycota</taxon>
        <taxon>Pucciniomycotina</taxon>
        <taxon>Microbotryomycetes</taxon>
        <taxon>Sporidiobolales</taxon>
        <taxon>Sporidiobolaceae</taxon>
        <taxon>Rhodotorula</taxon>
    </lineage>
</organism>